<dbReference type="SUPFAM" id="SSF90123">
    <property type="entry name" value="ABC transporter transmembrane region"/>
    <property type="match status" value="1"/>
</dbReference>
<dbReference type="SMART" id="SM00382">
    <property type="entry name" value="AAA"/>
    <property type="match status" value="1"/>
</dbReference>
<keyword evidence="6 7" id="KW-0472">Membrane</keyword>
<dbReference type="InterPro" id="IPR003439">
    <property type="entry name" value="ABC_transporter-like_ATP-bd"/>
</dbReference>
<evidence type="ECO:0000256" key="7">
    <source>
        <dbReference type="SAM" id="Phobius"/>
    </source>
</evidence>
<organism evidence="10 11">
    <name type="scientific">Furfurilactobacillus milii</name>
    <dbReference type="NCBI Taxonomy" id="2888272"/>
    <lineage>
        <taxon>Bacteria</taxon>
        <taxon>Bacillati</taxon>
        <taxon>Bacillota</taxon>
        <taxon>Bacilli</taxon>
        <taxon>Lactobacillales</taxon>
        <taxon>Lactobacillaceae</taxon>
        <taxon>Furfurilactobacillus</taxon>
    </lineage>
</organism>
<evidence type="ECO:0000256" key="3">
    <source>
        <dbReference type="ARBA" id="ARBA00022741"/>
    </source>
</evidence>
<dbReference type="GO" id="GO:0005524">
    <property type="term" value="F:ATP binding"/>
    <property type="evidence" value="ECO:0007669"/>
    <property type="project" value="UniProtKB-KW"/>
</dbReference>
<dbReference type="Pfam" id="PF00005">
    <property type="entry name" value="ABC_tran"/>
    <property type="match status" value="1"/>
</dbReference>
<dbReference type="InterPro" id="IPR036640">
    <property type="entry name" value="ABC1_TM_sf"/>
</dbReference>
<dbReference type="InterPro" id="IPR027417">
    <property type="entry name" value="P-loop_NTPase"/>
</dbReference>
<feature type="domain" description="ABC transmembrane type-1" evidence="9">
    <location>
        <begin position="13"/>
        <end position="294"/>
    </location>
</feature>
<dbReference type="AlphaFoldDB" id="A0A6N9I1I2"/>
<protein>
    <submittedName>
        <fullName evidence="10">ATP-binding cassette domain-containing protein</fullName>
    </submittedName>
</protein>
<evidence type="ECO:0000256" key="2">
    <source>
        <dbReference type="ARBA" id="ARBA00022692"/>
    </source>
</evidence>
<proteinExistence type="predicted"/>
<evidence type="ECO:0000259" key="9">
    <source>
        <dbReference type="PROSITE" id="PS50929"/>
    </source>
</evidence>
<evidence type="ECO:0000256" key="5">
    <source>
        <dbReference type="ARBA" id="ARBA00022989"/>
    </source>
</evidence>
<dbReference type="PANTHER" id="PTHR43394:SF1">
    <property type="entry name" value="ATP-BINDING CASSETTE SUB-FAMILY B MEMBER 10, MITOCHONDRIAL"/>
    <property type="match status" value="1"/>
</dbReference>
<dbReference type="PANTHER" id="PTHR43394">
    <property type="entry name" value="ATP-DEPENDENT PERMEASE MDL1, MITOCHONDRIAL"/>
    <property type="match status" value="1"/>
</dbReference>
<keyword evidence="5 7" id="KW-1133">Transmembrane helix</keyword>
<dbReference type="SUPFAM" id="SSF52540">
    <property type="entry name" value="P-loop containing nucleoside triphosphate hydrolases"/>
    <property type="match status" value="1"/>
</dbReference>
<dbReference type="Proteomes" id="UP000449209">
    <property type="component" value="Unassembled WGS sequence"/>
</dbReference>
<feature type="transmembrane region" description="Helical" evidence="7">
    <location>
        <begin position="235"/>
        <end position="259"/>
    </location>
</feature>
<evidence type="ECO:0000313" key="11">
    <source>
        <dbReference type="Proteomes" id="UP000449209"/>
    </source>
</evidence>
<accession>A0A6N9I1I2</accession>
<dbReference type="EMBL" id="WEZQ01000005">
    <property type="protein sequence ID" value="MYV16709.1"/>
    <property type="molecule type" value="Genomic_DNA"/>
</dbReference>
<keyword evidence="2 7" id="KW-0812">Transmembrane</keyword>
<keyword evidence="3" id="KW-0547">Nucleotide-binding</keyword>
<feature type="domain" description="ABC transporter" evidence="8">
    <location>
        <begin position="327"/>
        <end position="546"/>
    </location>
</feature>
<evidence type="ECO:0000256" key="6">
    <source>
        <dbReference type="ARBA" id="ARBA00023136"/>
    </source>
</evidence>
<feature type="transmembrane region" description="Helical" evidence="7">
    <location>
        <begin position="138"/>
        <end position="165"/>
    </location>
</feature>
<comment type="subcellular location">
    <subcellularLocation>
        <location evidence="1">Cell membrane</location>
        <topology evidence="1">Multi-pass membrane protein</topology>
    </subcellularLocation>
</comment>
<dbReference type="PROSITE" id="PS50893">
    <property type="entry name" value="ABC_TRANSPORTER_2"/>
    <property type="match status" value="1"/>
</dbReference>
<dbReference type="PROSITE" id="PS50929">
    <property type="entry name" value="ABC_TM1F"/>
    <property type="match status" value="1"/>
</dbReference>
<dbReference type="InterPro" id="IPR011527">
    <property type="entry name" value="ABC1_TM_dom"/>
</dbReference>
<dbReference type="PROSITE" id="PS00211">
    <property type="entry name" value="ABC_TRANSPORTER_1"/>
    <property type="match status" value="1"/>
</dbReference>
<dbReference type="Gene3D" id="3.40.50.300">
    <property type="entry name" value="P-loop containing nucleotide triphosphate hydrolases"/>
    <property type="match status" value="1"/>
</dbReference>
<dbReference type="GO" id="GO:0005886">
    <property type="term" value="C:plasma membrane"/>
    <property type="evidence" value="ECO:0007669"/>
    <property type="project" value="UniProtKB-SubCell"/>
</dbReference>
<reference evidence="10 11" key="1">
    <citation type="journal article" date="2019" name="Appl. Environ. Microbiol.">
        <title>Genetic determinants of hydroxycinnamic acid metabolism in heterofermentative lactobacilli.</title>
        <authorList>
            <person name="Gaur G."/>
            <person name="Oh J.H."/>
            <person name="Filannino P."/>
            <person name="Gobbetti M."/>
            <person name="van Pijkeren J.P."/>
            <person name="Ganzle M.G."/>
        </authorList>
    </citation>
    <scope>NUCLEOTIDE SEQUENCE [LARGE SCALE GENOMIC DNA]</scope>
    <source>
        <strain evidence="10 11">C5</strain>
    </source>
</reference>
<dbReference type="Pfam" id="PF00664">
    <property type="entry name" value="ABC_membrane"/>
    <property type="match status" value="1"/>
</dbReference>
<dbReference type="InterPro" id="IPR017871">
    <property type="entry name" value="ABC_transporter-like_CS"/>
</dbReference>
<dbReference type="Gene3D" id="1.20.1560.10">
    <property type="entry name" value="ABC transporter type 1, transmembrane domain"/>
    <property type="match status" value="1"/>
</dbReference>
<dbReference type="GO" id="GO:0015421">
    <property type="term" value="F:ABC-type oligopeptide transporter activity"/>
    <property type="evidence" value="ECO:0007669"/>
    <property type="project" value="TreeGrafter"/>
</dbReference>
<evidence type="ECO:0000313" key="10">
    <source>
        <dbReference type="EMBL" id="MYV16709.1"/>
    </source>
</evidence>
<dbReference type="RefSeq" id="WP_161003216.1">
    <property type="nucleotide sequence ID" value="NZ_WEZQ01000005.1"/>
</dbReference>
<feature type="transmembrane region" description="Helical" evidence="7">
    <location>
        <begin position="45"/>
        <end position="68"/>
    </location>
</feature>
<evidence type="ECO:0000256" key="1">
    <source>
        <dbReference type="ARBA" id="ARBA00004651"/>
    </source>
</evidence>
<name>A0A6N9I1I2_9LACO</name>
<evidence type="ECO:0000256" key="4">
    <source>
        <dbReference type="ARBA" id="ARBA00022840"/>
    </source>
</evidence>
<gene>
    <name evidence="10" type="ORF">GB993_04170</name>
</gene>
<sequence length="547" mass="60539">MKKYIMQFKRQFIFAICLLTLAQSLTVYASVINANILNALIKRQVIQFVQQVGILLCIWCTVALIQYVSEVFEQHLIQNLDIAIRTDIVTVLTAEPYNIYNRRDSATYESWLNNDLQLINQQGFESLFIVIEDIAGALLALVTLAYFHWLLASAAAVLTGLIILLPRLLDHRLSVTSTGLTHQNEQFVSTPHDALHAFNLLYTFQSLPLLIAKVRSASVTLKYANVKRTVVQTQIGIIGFLGNILSQVILIGLAGLLAVQHLVSIGTINAVGSLAGNVFNSLGNLSNTLGLIRGTRPIFQKYVDEQAFMTASSVKPGNAQKDVPLVLQLNNVSYHYPASSILLFDHVSQTFYQGQKILLTGASGTGKSTLLKLIAGYLPLTEGTIMLSRHQISARSADYVLSKVLYLDQQPLLIQGTVRENLRLNQTFTDQQLIHQLLQMKLVTSEKDGAHFLNLQVGTDGNCLSGGQRQRLALARALLRQPEVLLLDEGTSAIDPATAIYIEKLLLNMPALTLIMISHTVHNQVLPLFSRVIDFANLTRTQDTQTN</sequence>
<evidence type="ECO:0000259" key="8">
    <source>
        <dbReference type="PROSITE" id="PS50893"/>
    </source>
</evidence>
<dbReference type="InterPro" id="IPR039421">
    <property type="entry name" value="Type_1_exporter"/>
</dbReference>
<keyword evidence="4 10" id="KW-0067">ATP-binding</keyword>
<dbReference type="OrthoDB" id="95687at2"/>
<dbReference type="GO" id="GO:0016887">
    <property type="term" value="F:ATP hydrolysis activity"/>
    <property type="evidence" value="ECO:0007669"/>
    <property type="project" value="InterPro"/>
</dbReference>
<comment type="caution">
    <text evidence="10">The sequence shown here is derived from an EMBL/GenBank/DDBJ whole genome shotgun (WGS) entry which is preliminary data.</text>
</comment>
<dbReference type="InterPro" id="IPR003593">
    <property type="entry name" value="AAA+_ATPase"/>
</dbReference>